<comment type="caution">
    <text evidence="2">The sequence shown here is derived from an EMBL/GenBank/DDBJ whole genome shotgun (WGS) entry which is preliminary data.</text>
</comment>
<accession>A0ABS2DHA7</accession>
<dbReference type="EMBL" id="JAFELM010000021">
    <property type="protein sequence ID" value="MBM6617415.1"/>
    <property type="molecule type" value="Genomic_DNA"/>
</dbReference>
<evidence type="ECO:0000313" key="2">
    <source>
        <dbReference type="EMBL" id="MBM6617415.1"/>
    </source>
</evidence>
<feature type="transmembrane region" description="Helical" evidence="1">
    <location>
        <begin position="35"/>
        <end position="54"/>
    </location>
</feature>
<dbReference type="RefSeq" id="WP_204202784.1">
    <property type="nucleotide sequence ID" value="NZ_JAFELM010000021.1"/>
</dbReference>
<keyword evidence="1" id="KW-0812">Transmembrane</keyword>
<reference evidence="2 3" key="1">
    <citation type="submission" date="2021-02" db="EMBL/GenBank/DDBJ databases">
        <title>Bacillus sp. RD4P76, an endophyte from a halophyte.</title>
        <authorList>
            <person name="Sun J.-Q."/>
        </authorList>
    </citation>
    <scope>NUCLEOTIDE SEQUENCE [LARGE SCALE GENOMIC DNA]</scope>
    <source>
        <strain evidence="2 3">RD4P76</strain>
    </source>
</reference>
<name>A0ABS2DHA7_9BACI</name>
<evidence type="ECO:0008006" key="4">
    <source>
        <dbReference type="Google" id="ProtNLM"/>
    </source>
</evidence>
<proteinExistence type="predicted"/>
<evidence type="ECO:0000256" key="1">
    <source>
        <dbReference type="SAM" id="Phobius"/>
    </source>
</evidence>
<keyword evidence="3" id="KW-1185">Reference proteome</keyword>
<dbReference type="Proteomes" id="UP001518925">
    <property type="component" value="Unassembled WGS sequence"/>
</dbReference>
<feature type="transmembrane region" description="Helical" evidence="1">
    <location>
        <begin position="6"/>
        <end position="23"/>
    </location>
</feature>
<gene>
    <name evidence="2" type="ORF">JR050_06960</name>
</gene>
<protein>
    <recommendedName>
        <fullName evidence="4">DUF4352 domain-containing protein</fullName>
    </recommendedName>
</protein>
<keyword evidence="1" id="KW-0472">Membrane</keyword>
<sequence>MSFVVVTFLILILIVSFMIKGSVRWKFMNIRGTRWIVLIYGALLLVSTILFYILPNENNNKQNRTLSEKELQEISSSSIKAFEAATKGEIDNTKGVYRNGEWEFDFTGEKLVLTKGDAISSFVVVEKKEINDGKVEVVSYATDLIIENVVLKEKLNPPGVELSGENLRIIMPEMQELNYSMFDKEFTITQFKPDRSREESYEGHMYMGNEILYVRIPKDVFMSGSDFQFVEK</sequence>
<organism evidence="2 3">
    <name type="scientific">Bacillus suaedaesalsae</name>
    <dbReference type="NCBI Taxonomy" id="2810349"/>
    <lineage>
        <taxon>Bacteria</taxon>
        <taxon>Bacillati</taxon>
        <taxon>Bacillota</taxon>
        <taxon>Bacilli</taxon>
        <taxon>Bacillales</taxon>
        <taxon>Bacillaceae</taxon>
        <taxon>Bacillus</taxon>
    </lineage>
</organism>
<evidence type="ECO:0000313" key="3">
    <source>
        <dbReference type="Proteomes" id="UP001518925"/>
    </source>
</evidence>
<keyword evidence="1" id="KW-1133">Transmembrane helix</keyword>